<dbReference type="Pfam" id="PF20152">
    <property type="entry name" value="DUF6534"/>
    <property type="match status" value="1"/>
</dbReference>
<dbReference type="AlphaFoldDB" id="A0A2H3BA50"/>
<keyword evidence="4" id="KW-1185">Reference proteome</keyword>
<dbReference type="PANTHER" id="PTHR40465:SF1">
    <property type="entry name" value="DUF6534 DOMAIN-CONTAINING PROTEIN"/>
    <property type="match status" value="1"/>
</dbReference>
<feature type="transmembrane region" description="Helical" evidence="1">
    <location>
        <begin position="118"/>
        <end position="140"/>
    </location>
</feature>
<reference evidence="4" key="1">
    <citation type="journal article" date="2017" name="Nat. Ecol. Evol.">
        <title>Genome expansion and lineage-specific genetic innovations in the forest pathogenic fungi Armillaria.</title>
        <authorList>
            <person name="Sipos G."/>
            <person name="Prasanna A.N."/>
            <person name="Walter M.C."/>
            <person name="O'Connor E."/>
            <person name="Balint B."/>
            <person name="Krizsan K."/>
            <person name="Kiss B."/>
            <person name="Hess J."/>
            <person name="Varga T."/>
            <person name="Slot J."/>
            <person name="Riley R."/>
            <person name="Boka B."/>
            <person name="Rigling D."/>
            <person name="Barry K."/>
            <person name="Lee J."/>
            <person name="Mihaltcheva S."/>
            <person name="LaButti K."/>
            <person name="Lipzen A."/>
            <person name="Waldron R."/>
            <person name="Moloney N.M."/>
            <person name="Sperisen C."/>
            <person name="Kredics L."/>
            <person name="Vagvoelgyi C."/>
            <person name="Patrignani A."/>
            <person name="Fitzpatrick D."/>
            <person name="Nagy I."/>
            <person name="Doyle S."/>
            <person name="Anderson J.B."/>
            <person name="Grigoriev I.V."/>
            <person name="Gueldener U."/>
            <person name="Muensterkoetter M."/>
            <person name="Nagy L.G."/>
        </authorList>
    </citation>
    <scope>NUCLEOTIDE SEQUENCE [LARGE SCALE GENOMIC DNA]</scope>
    <source>
        <strain evidence="4">28-4</strain>
    </source>
</reference>
<evidence type="ECO:0000259" key="2">
    <source>
        <dbReference type="Pfam" id="PF20152"/>
    </source>
</evidence>
<dbReference type="PANTHER" id="PTHR40465">
    <property type="entry name" value="CHROMOSOME 1, WHOLE GENOME SHOTGUN SEQUENCE"/>
    <property type="match status" value="1"/>
</dbReference>
<gene>
    <name evidence="3" type="ORF">ARMSODRAFT_520478</name>
</gene>
<keyword evidence="1" id="KW-0472">Membrane</keyword>
<keyword evidence="1" id="KW-0812">Transmembrane</keyword>
<protein>
    <recommendedName>
        <fullName evidence="2">DUF6534 domain-containing protein</fullName>
    </recommendedName>
</protein>
<feature type="transmembrane region" description="Helical" evidence="1">
    <location>
        <begin position="203"/>
        <end position="226"/>
    </location>
</feature>
<sequence>MTILISAIYGRLLISFAVDLMFYGVSLILVLQYFRCSARHDRFRTCMVVFLLVFFSTVQVGAFSTWIYESLIFHFHDLESRDYLPPVAVVLLFADYIVSFIAQCFFVSQIWTISQSSLWYTTPVAFMALVNIGSAMGQIVTVARRLTLSGMDNKIDQILAIVQTSSVALCDVLITATLCFLLHRNRSGLKSTETMVDSLIILIVNRGLATSMTTLLSLVLYLAPVFHHTMTFMIPMNVACQFHVISVVGSLNYRHHVRALARKQIESSWADSPDTIGALPSVTSSSLTFNSMSHILESNMSRTDPHAQDMGKMNDVIHMKTDADS</sequence>
<evidence type="ECO:0000313" key="3">
    <source>
        <dbReference type="EMBL" id="PBK63892.1"/>
    </source>
</evidence>
<organism evidence="3 4">
    <name type="scientific">Armillaria solidipes</name>
    <dbReference type="NCBI Taxonomy" id="1076256"/>
    <lineage>
        <taxon>Eukaryota</taxon>
        <taxon>Fungi</taxon>
        <taxon>Dikarya</taxon>
        <taxon>Basidiomycota</taxon>
        <taxon>Agaricomycotina</taxon>
        <taxon>Agaricomycetes</taxon>
        <taxon>Agaricomycetidae</taxon>
        <taxon>Agaricales</taxon>
        <taxon>Marasmiineae</taxon>
        <taxon>Physalacriaceae</taxon>
        <taxon>Armillaria</taxon>
    </lineage>
</organism>
<dbReference type="Proteomes" id="UP000218334">
    <property type="component" value="Unassembled WGS sequence"/>
</dbReference>
<proteinExistence type="predicted"/>
<name>A0A2H3BA50_9AGAR</name>
<evidence type="ECO:0000256" key="1">
    <source>
        <dbReference type="SAM" id="Phobius"/>
    </source>
</evidence>
<feature type="transmembrane region" description="Helical" evidence="1">
    <location>
        <begin position="160"/>
        <end position="182"/>
    </location>
</feature>
<evidence type="ECO:0000313" key="4">
    <source>
        <dbReference type="Proteomes" id="UP000218334"/>
    </source>
</evidence>
<dbReference type="EMBL" id="KZ293455">
    <property type="protein sequence ID" value="PBK63892.1"/>
    <property type="molecule type" value="Genomic_DNA"/>
</dbReference>
<feature type="transmembrane region" description="Helical" evidence="1">
    <location>
        <begin position="46"/>
        <end position="67"/>
    </location>
</feature>
<feature type="transmembrane region" description="Helical" evidence="1">
    <location>
        <begin position="87"/>
        <end position="106"/>
    </location>
</feature>
<dbReference type="InterPro" id="IPR045339">
    <property type="entry name" value="DUF6534"/>
</dbReference>
<feature type="transmembrane region" description="Helical" evidence="1">
    <location>
        <begin position="232"/>
        <end position="253"/>
    </location>
</feature>
<accession>A0A2H3BA50</accession>
<feature type="domain" description="DUF6534" evidence="2">
    <location>
        <begin position="168"/>
        <end position="256"/>
    </location>
</feature>
<feature type="transmembrane region" description="Helical" evidence="1">
    <location>
        <begin position="12"/>
        <end position="34"/>
    </location>
</feature>
<keyword evidence="1" id="KW-1133">Transmembrane helix</keyword>